<dbReference type="OrthoDB" id="9784878at2"/>
<dbReference type="PANTHER" id="PTHR30050">
    <property type="entry name" value="CHROMOSOMAL REPLICATION INITIATOR PROTEIN DNAA"/>
    <property type="match status" value="1"/>
</dbReference>
<keyword evidence="4" id="KW-1185">Reference proteome</keyword>
<gene>
    <name evidence="3" type="primary">hda</name>
    <name evidence="3" type="ORF">FLL45_03795</name>
</gene>
<dbReference type="GO" id="GO:0006270">
    <property type="term" value="P:DNA replication initiation"/>
    <property type="evidence" value="ECO:0007669"/>
    <property type="project" value="TreeGrafter"/>
</dbReference>
<dbReference type="InterPro" id="IPR027417">
    <property type="entry name" value="P-loop_NTPase"/>
</dbReference>
<dbReference type="InterPro" id="IPR017788">
    <property type="entry name" value="Hda"/>
</dbReference>
<evidence type="ECO:0000259" key="1">
    <source>
        <dbReference type="Pfam" id="PF00308"/>
    </source>
</evidence>
<sequence>MLQLPLNIQLDDSAKFDNFFAEPNRLLVNRLVTMKGEHPQFIFIWGSEQTGKTHLAQALCHQADQQALTAAYLPLDNPELSPAIIEGMSFMDLVCIDNLHSVIDDEAWQVALFNLYNELKSEGRSLIILSDQPPADMSISLADLKSRLTAMEVYKLEGLSDNDKVELFKTRASNRGIDLSEEVVKFIFSRHSRALPELMTLLDKIDRSSIALKRKVTIPLVKGLLD</sequence>
<name>A0A545TIN8_9GAMM</name>
<dbReference type="Proteomes" id="UP000317839">
    <property type="component" value="Unassembled WGS sequence"/>
</dbReference>
<feature type="domain" description="Chromosomal replication initiator protein DnaA ATPAse" evidence="1">
    <location>
        <begin position="13"/>
        <end position="149"/>
    </location>
</feature>
<dbReference type="GO" id="GO:0032297">
    <property type="term" value="P:negative regulation of DNA-templated DNA replication initiation"/>
    <property type="evidence" value="ECO:0007669"/>
    <property type="project" value="InterPro"/>
</dbReference>
<dbReference type="AlphaFoldDB" id="A0A545TIN8"/>
<dbReference type="Gene3D" id="3.40.50.300">
    <property type="entry name" value="P-loop containing nucleotide triphosphate hydrolases"/>
    <property type="match status" value="1"/>
</dbReference>
<dbReference type="InterPro" id="IPR013317">
    <property type="entry name" value="DnaA_dom"/>
</dbReference>
<proteinExistence type="predicted"/>
<dbReference type="InterPro" id="IPR055199">
    <property type="entry name" value="Hda_lid"/>
</dbReference>
<evidence type="ECO:0000313" key="4">
    <source>
        <dbReference type="Proteomes" id="UP000317839"/>
    </source>
</evidence>
<dbReference type="RefSeq" id="WP_142888445.1">
    <property type="nucleotide sequence ID" value="NZ_VIKR01000001.1"/>
</dbReference>
<dbReference type="SUPFAM" id="SSF52540">
    <property type="entry name" value="P-loop containing nucleoside triphosphate hydrolases"/>
    <property type="match status" value="1"/>
</dbReference>
<feature type="domain" description="Hda lid" evidence="2">
    <location>
        <begin position="161"/>
        <end position="225"/>
    </location>
</feature>
<dbReference type="Pfam" id="PF22688">
    <property type="entry name" value="Hda_lid"/>
    <property type="match status" value="1"/>
</dbReference>
<dbReference type="Pfam" id="PF00308">
    <property type="entry name" value="Bac_DnaA"/>
    <property type="match status" value="1"/>
</dbReference>
<dbReference type="PANTHER" id="PTHR30050:SF5">
    <property type="entry name" value="DNAA REGULATORY INACTIVATOR HDA"/>
    <property type="match status" value="1"/>
</dbReference>
<evidence type="ECO:0000313" key="3">
    <source>
        <dbReference type="EMBL" id="TQV77085.1"/>
    </source>
</evidence>
<comment type="caution">
    <text evidence="3">The sequence shown here is derived from an EMBL/GenBank/DDBJ whole genome shotgun (WGS) entry which is preliminary data.</text>
</comment>
<dbReference type="Gene3D" id="1.10.8.60">
    <property type="match status" value="1"/>
</dbReference>
<reference evidence="3 4" key="1">
    <citation type="submission" date="2019-06" db="EMBL/GenBank/DDBJ databases">
        <title>Draft genome of Aliikangiella marina GYP-15.</title>
        <authorList>
            <person name="Wang G."/>
        </authorList>
    </citation>
    <scope>NUCLEOTIDE SEQUENCE [LARGE SCALE GENOMIC DNA]</scope>
    <source>
        <strain evidence="3 4">GYP-15</strain>
    </source>
</reference>
<dbReference type="EMBL" id="VIKR01000001">
    <property type="protein sequence ID" value="TQV77085.1"/>
    <property type="molecule type" value="Genomic_DNA"/>
</dbReference>
<organism evidence="3 4">
    <name type="scientific">Aliikangiella marina</name>
    <dbReference type="NCBI Taxonomy" id="1712262"/>
    <lineage>
        <taxon>Bacteria</taxon>
        <taxon>Pseudomonadati</taxon>
        <taxon>Pseudomonadota</taxon>
        <taxon>Gammaproteobacteria</taxon>
        <taxon>Oceanospirillales</taxon>
        <taxon>Pleioneaceae</taxon>
        <taxon>Aliikangiella</taxon>
    </lineage>
</organism>
<accession>A0A545TIN8</accession>
<dbReference type="NCBIfam" id="TIGR03420">
    <property type="entry name" value="DnaA_homol_Hda"/>
    <property type="match status" value="1"/>
</dbReference>
<protein>
    <submittedName>
        <fullName evidence="3">DnaA regulatory inactivator Hda</fullName>
    </submittedName>
</protein>
<evidence type="ECO:0000259" key="2">
    <source>
        <dbReference type="Pfam" id="PF22688"/>
    </source>
</evidence>